<dbReference type="OrthoDB" id="4866634at2759"/>
<name>A0A225WFJ0_9STRA</name>
<evidence type="ECO:0000313" key="1">
    <source>
        <dbReference type="EMBL" id="OWZ16493.1"/>
    </source>
</evidence>
<evidence type="ECO:0000313" key="2">
    <source>
        <dbReference type="Proteomes" id="UP000198211"/>
    </source>
</evidence>
<gene>
    <name evidence="1" type="ORF">PHMEG_0009706</name>
</gene>
<dbReference type="Proteomes" id="UP000198211">
    <property type="component" value="Unassembled WGS sequence"/>
</dbReference>
<organism evidence="1 2">
    <name type="scientific">Phytophthora megakarya</name>
    <dbReference type="NCBI Taxonomy" id="4795"/>
    <lineage>
        <taxon>Eukaryota</taxon>
        <taxon>Sar</taxon>
        <taxon>Stramenopiles</taxon>
        <taxon>Oomycota</taxon>
        <taxon>Peronosporomycetes</taxon>
        <taxon>Peronosporales</taxon>
        <taxon>Peronosporaceae</taxon>
        <taxon>Phytophthora</taxon>
    </lineage>
</organism>
<proteinExistence type="predicted"/>
<comment type="caution">
    <text evidence="1">The sequence shown here is derived from an EMBL/GenBank/DDBJ whole genome shotgun (WGS) entry which is preliminary data.</text>
</comment>
<dbReference type="EMBL" id="NBNE01000924">
    <property type="protein sequence ID" value="OWZ16493.1"/>
    <property type="molecule type" value="Genomic_DNA"/>
</dbReference>
<keyword evidence="2" id="KW-1185">Reference proteome</keyword>
<reference evidence="2" key="1">
    <citation type="submission" date="2017-03" db="EMBL/GenBank/DDBJ databases">
        <title>Phytopthora megakarya and P. palmivora, two closely related causual agents of cacao black pod achieved similar genome size and gene model numbers by different mechanisms.</title>
        <authorList>
            <person name="Ali S."/>
            <person name="Shao J."/>
            <person name="Larry D.J."/>
            <person name="Kronmiller B."/>
            <person name="Shen D."/>
            <person name="Strem M.D."/>
            <person name="Melnick R.L."/>
            <person name="Guiltinan M.J."/>
            <person name="Tyler B.M."/>
            <person name="Meinhardt L.W."/>
            <person name="Bailey B.A."/>
        </authorList>
    </citation>
    <scope>NUCLEOTIDE SEQUENCE [LARGE SCALE GENOMIC DNA]</scope>
    <source>
        <strain evidence="2">zdho120</strain>
    </source>
</reference>
<accession>A0A225WFJ0</accession>
<dbReference type="AlphaFoldDB" id="A0A225WFJ0"/>
<protein>
    <submittedName>
        <fullName evidence="1">Uncharacterized protein</fullName>
    </submittedName>
</protein>
<sequence>MITKHQENVVEIVCRELLRYLAQRETTLSNFVKSRGNSHKWTRSFLHELCCRMDLEDCNISLQAQDSE</sequence>
<dbReference type="STRING" id="4795.A0A225WFJ0"/>